<dbReference type="FunFam" id="2.60.40.60:FF:000020">
    <property type="entry name" value="Dachsous cadherin-related 1b"/>
    <property type="match status" value="1"/>
</dbReference>
<dbReference type="GO" id="GO:0045597">
    <property type="term" value="P:positive regulation of cell differentiation"/>
    <property type="evidence" value="ECO:0007669"/>
    <property type="project" value="UniProtKB-ARBA"/>
</dbReference>
<evidence type="ECO:0000256" key="9">
    <source>
        <dbReference type="ARBA" id="ARBA00023136"/>
    </source>
</evidence>
<comment type="caution">
    <text evidence="13">Lacks conserved residue(s) required for the propagation of feature annotation.</text>
</comment>
<evidence type="ECO:0000256" key="10">
    <source>
        <dbReference type="ARBA" id="ARBA00023157"/>
    </source>
</evidence>
<dbReference type="InterPro" id="IPR001881">
    <property type="entry name" value="EGF-like_Ca-bd_dom"/>
</dbReference>
<organism evidence="18 19">
    <name type="scientific">Romanomermis culicivorax</name>
    <name type="common">Nematode worm</name>
    <dbReference type="NCBI Taxonomy" id="13658"/>
    <lineage>
        <taxon>Eukaryota</taxon>
        <taxon>Metazoa</taxon>
        <taxon>Ecdysozoa</taxon>
        <taxon>Nematoda</taxon>
        <taxon>Enoplea</taxon>
        <taxon>Dorylaimia</taxon>
        <taxon>Mermithida</taxon>
        <taxon>Mermithoidea</taxon>
        <taxon>Mermithidae</taxon>
        <taxon>Romanomermis</taxon>
    </lineage>
</organism>
<evidence type="ECO:0000256" key="7">
    <source>
        <dbReference type="ARBA" id="ARBA00022889"/>
    </source>
</evidence>
<feature type="domain" description="Cadherin" evidence="17">
    <location>
        <begin position="827"/>
        <end position="883"/>
    </location>
</feature>
<keyword evidence="5" id="KW-0677">Repeat</keyword>
<evidence type="ECO:0000256" key="1">
    <source>
        <dbReference type="ARBA" id="ARBA00004167"/>
    </source>
</evidence>
<dbReference type="PROSITE" id="PS50268">
    <property type="entry name" value="CADHERIN_2"/>
    <property type="match status" value="9"/>
</dbReference>
<dbReference type="CDD" id="cd00054">
    <property type="entry name" value="EGF_CA"/>
    <property type="match status" value="4"/>
</dbReference>
<dbReference type="SMART" id="SM00112">
    <property type="entry name" value="CA"/>
    <property type="match status" value="9"/>
</dbReference>
<protein>
    <submittedName>
        <fullName evidence="19">Uncharacterized protein</fullName>
    </submittedName>
</protein>
<dbReference type="PROSITE" id="PS50025">
    <property type="entry name" value="LAM_G_DOMAIN"/>
    <property type="match status" value="2"/>
</dbReference>
<keyword evidence="9 14" id="KW-0472">Membrane</keyword>
<dbReference type="SUPFAM" id="SSF49313">
    <property type="entry name" value="Cadherin-like"/>
    <property type="match status" value="9"/>
</dbReference>
<keyword evidence="8 14" id="KW-1133">Transmembrane helix</keyword>
<dbReference type="OMA" id="MECACRE"/>
<feature type="domain" description="Cadherin" evidence="17">
    <location>
        <begin position="278"/>
        <end position="385"/>
    </location>
</feature>
<dbReference type="WBParaSite" id="nRc.2.0.1.t22097-RA">
    <property type="protein sequence ID" value="nRc.2.0.1.t22097-RA"/>
    <property type="gene ID" value="nRc.2.0.1.g22097"/>
</dbReference>
<dbReference type="InterPro" id="IPR018097">
    <property type="entry name" value="EGF_Ca-bd_CS"/>
</dbReference>
<dbReference type="PROSITE" id="PS00022">
    <property type="entry name" value="EGF_1"/>
    <property type="match status" value="4"/>
</dbReference>
<dbReference type="Pfam" id="PF00028">
    <property type="entry name" value="Cadherin"/>
    <property type="match status" value="6"/>
</dbReference>
<feature type="domain" description="EGF-like" evidence="16">
    <location>
        <begin position="1191"/>
        <end position="1225"/>
    </location>
</feature>
<dbReference type="InterPro" id="IPR001791">
    <property type="entry name" value="Laminin_G"/>
</dbReference>
<feature type="transmembrane region" description="Helical" evidence="14">
    <location>
        <begin position="1711"/>
        <end position="1734"/>
    </location>
</feature>
<feature type="domain" description="Laminin G" evidence="15">
    <location>
        <begin position="1303"/>
        <end position="1482"/>
    </location>
</feature>
<dbReference type="InterPro" id="IPR002126">
    <property type="entry name" value="Cadherin-like_dom"/>
</dbReference>
<evidence type="ECO:0000256" key="5">
    <source>
        <dbReference type="ARBA" id="ARBA00022737"/>
    </source>
</evidence>
<keyword evidence="11" id="KW-0325">Glycoprotein</keyword>
<dbReference type="SMART" id="SM00181">
    <property type="entry name" value="EGF"/>
    <property type="match status" value="5"/>
</dbReference>
<dbReference type="PRINTS" id="PR00205">
    <property type="entry name" value="CADHERIN"/>
</dbReference>
<dbReference type="Pfam" id="PF02210">
    <property type="entry name" value="Laminin_G_2"/>
    <property type="match status" value="2"/>
</dbReference>
<sequence>MFKRSLFHIDVDSGILTSGKNLDFDTSTFSTNQQLYNLWVSASDNDSPSCTVYRNIKIKLLDVNDNTPFFEQAVFEVHIQEEQPAPVNILKVAGRDLDSGNNARLSYSIINHEVRDFFQIGRETGQILGLRTLDYETLSKFEFMIQVEDQGTPIKLFSNALVKVFVDDINDNAPKFTHIFAASVAENSNVGTFVAQVTSIDADGPKNSNNTYSIINGRNHSPFKIDPLNGTVWTSGPLDREIQTNYALKIAAGDGTWHVETTLSITILDQNDNDPIFDQSIYIFNISSNQEEFSVGRVFARDADEPDNPNSRIFYRLTTKSAFFDVDPCNGTLYVRKMLRFDPMNFASNFHQFYVSAYDSGRQARFSSTLVVLRVLEANVHAPIFNEDHYIVAIPTIVHSNLDLVTVRATDLDHNANVYYKEHDVWRGFTINSVTGTIHSTESIQSHSDRVYHLSALAYDDGNPPKFSSCNVTMIVLPDNVTIPKFRLNSYALSTPENVPINTTLLSLDVISNIDPILFVFEIDPLSYGKNFRLDRSGNLSLIKNLDYEFETEYSFNVTIKIRGFSSVRSQTVIKIKVIDIDDNRPVFKKLKNCQIDENSAVGQQVCRVQASDLDTLEENKLISYRLIGDPAFIIDRNGFICVNEKVDFERNQSFEYTVVAFNPKNIDMASEIKIKIRILDVNEFFPKFTKNYSKTFVPKNYRRVKIDLEAMDNDVGRYGKILYFVRNSNFSIDAGRNLFIKENYTVGRQITLIIGAMNHPVNSDNEIDYARLDIEIVEPSYHFTFKRKTFNFSIIENVDNGTLVGRTVFENQFKPYLTVSNSFLPFRIDQNGDIFTNSNLDRETKDFYEFEVYAGHESYEIELARCTVEVHILDVNDNAPYLHQNEIHILENEPPHLNITQLKPFDIDSDQFEFQLLNSADSKFFYLHQNLGLLRGKISFDREKRRKYDLNVSITDNGIPKLSRTSQISIFIDDQNDNPPKSTNLHLLVNIRHTSSQRLEKLASIVPDDPDDTAGHYVCHRKSIYENMYYLEQNCDLYSNRIENSAFTVKSSDGIHEIITYNVTVKTSDISDDSINNCRFFMVAESKFYESLDTLMTNGQILSINRRAGDMVELCYHGLNSKALKIKTSLCKFNNFCQNGGNCVDLNLMDTSLRKHVRLNNSHILSFNPIFQSYQCLCNSEFSGVNCEIPKNYCTKIQDQCKNGGKCVNNVCQCSENFTGKFCEIDLDECQNSSNPCQNGAYCENTFGSFKCNCLLGFEGSLCAQTSKNCTSHPCLNGAKCLDRESDFVCQCLFGYYGKFCDTSSLGFNESSYMRTKIRSNSDDFKIEYEFSTLVNEGILMSAKNGEDFLMIYITNGRMNTKIVMKNRILSNIELERRVNDAEFYKFRMIIDKMNNLSIELSPCLYDHCRESFQIPGYLKSVFRRVIYFGKHNLTVNGQNSFIGCLRNLTFNDESLEIVEKSSISDYCPRKKEILCGTDICGGGKCNDHWANVKCTCEDGILASNCSKMFDSSFLQNGYLQYDFRPILTIAQNRLNWISVDFMTTISDTLIFSANRKNNTHILLGFLRGKLRLVIDSKQIWINNSRSFNDGLWHRLAINISSTEKKITLKVDDYEKEIICAFKYLRNSNFAHFYLGGNGKNSTRSFSGCIRRFIVNGILMPVKPTSENLFAKVTSIGQTTIEDCSSLQCISSTVTGSNSCLSNRQNSGPILTASLLTILVLAISVSIAVLTIVRYRRRYTKPTLNTVTVSHLPTMIDKKHRFANLKIMNISS</sequence>
<dbReference type="Gene3D" id="2.60.120.200">
    <property type="match status" value="2"/>
</dbReference>
<keyword evidence="2 13" id="KW-0245">EGF-like domain</keyword>
<dbReference type="FunFam" id="2.10.25.10:FF:000012">
    <property type="entry name" value="Delta-like protein"/>
    <property type="match status" value="1"/>
</dbReference>
<evidence type="ECO:0000256" key="4">
    <source>
        <dbReference type="ARBA" id="ARBA00022729"/>
    </source>
</evidence>
<evidence type="ECO:0000259" key="15">
    <source>
        <dbReference type="PROSITE" id="PS50025"/>
    </source>
</evidence>
<dbReference type="InterPro" id="IPR015919">
    <property type="entry name" value="Cadherin-like_sf"/>
</dbReference>
<reference evidence="19" key="1">
    <citation type="submission" date="2022-11" db="UniProtKB">
        <authorList>
            <consortium name="WormBaseParasite"/>
        </authorList>
    </citation>
    <scope>IDENTIFICATION</scope>
</reference>
<dbReference type="SMART" id="SM00282">
    <property type="entry name" value="LamG"/>
    <property type="match status" value="2"/>
</dbReference>
<evidence type="ECO:0000256" key="3">
    <source>
        <dbReference type="ARBA" id="ARBA00022692"/>
    </source>
</evidence>
<evidence type="ECO:0000256" key="14">
    <source>
        <dbReference type="SAM" id="Phobius"/>
    </source>
</evidence>
<feature type="domain" description="Cadherin" evidence="17">
    <location>
        <begin position="386"/>
        <end position="486"/>
    </location>
</feature>
<evidence type="ECO:0000256" key="13">
    <source>
        <dbReference type="PROSITE-ProRule" id="PRU00076"/>
    </source>
</evidence>
<feature type="disulfide bond" evidence="13">
    <location>
        <begin position="1255"/>
        <end position="1264"/>
    </location>
</feature>
<evidence type="ECO:0000313" key="19">
    <source>
        <dbReference type="WBParaSite" id="nRc.2.0.1.t22097-RA"/>
    </source>
</evidence>
<name>A0A915J6K7_ROMCU</name>
<keyword evidence="4" id="KW-0732">Signal</keyword>
<feature type="domain" description="Cadherin" evidence="17">
    <location>
        <begin position="7"/>
        <end position="70"/>
    </location>
</feature>
<dbReference type="GO" id="GO:0005509">
    <property type="term" value="F:calcium ion binding"/>
    <property type="evidence" value="ECO:0007669"/>
    <property type="project" value="UniProtKB-UniRule"/>
</dbReference>
<keyword evidence="3 14" id="KW-0812">Transmembrane</keyword>
<evidence type="ECO:0000259" key="16">
    <source>
        <dbReference type="PROSITE" id="PS50026"/>
    </source>
</evidence>
<feature type="disulfide bond" evidence="13">
    <location>
        <begin position="1293"/>
        <end position="1302"/>
    </location>
</feature>
<feature type="domain" description="Cadherin" evidence="17">
    <location>
        <begin position="487"/>
        <end position="588"/>
    </location>
</feature>
<feature type="disulfide bond" evidence="13">
    <location>
        <begin position="1215"/>
        <end position="1224"/>
    </location>
</feature>
<keyword evidence="18" id="KW-1185">Reference proteome</keyword>
<dbReference type="PANTHER" id="PTHR24026">
    <property type="entry name" value="FAT ATYPICAL CADHERIN-RELATED"/>
    <property type="match status" value="1"/>
</dbReference>
<dbReference type="Gene3D" id="2.60.40.60">
    <property type="entry name" value="Cadherins"/>
    <property type="match status" value="9"/>
</dbReference>
<dbReference type="InterPro" id="IPR000742">
    <property type="entry name" value="EGF"/>
</dbReference>
<dbReference type="PROSITE" id="PS01186">
    <property type="entry name" value="EGF_2"/>
    <property type="match status" value="2"/>
</dbReference>
<dbReference type="SUPFAM" id="SSF49899">
    <property type="entry name" value="Concanavalin A-like lectins/glucanases"/>
    <property type="match status" value="2"/>
</dbReference>
<proteinExistence type="predicted"/>
<dbReference type="Proteomes" id="UP000887565">
    <property type="component" value="Unplaced"/>
</dbReference>
<dbReference type="FunFam" id="2.10.25.10:FF:000173">
    <property type="entry name" value="Neurogenic locus notch protein 2"/>
    <property type="match status" value="1"/>
</dbReference>
<dbReference type="GO" id="GO:0007156">
    <property type="term" value="P:homophilic cell adhesion via plasma membrane adhesion molecules"/>
    <property type="evidence" value="ECO:0007669"/>
    <property type="project" value="InterPro"/>
</dbReference>
<keyword evidence="6 12" id="KW-0106">Calcium</keyword>
<evidence type="ECO:0000256" key="12">
    <source>
        <dbReference type="PROSITE-ProRule" id="PRU00043"/>
    </source>
</evidence>
<evidence type="ECO:0000256" key="2">
    <source>
        <dbReference type="ARBA" id="ARBA00022536"/>
    </source>
</evidence>
<evidence type="ECO:0000256" key="8">
    <source>
        <dbReference type="ARBA" id="ARBA00022989"/>
    </source>
</evidence>
<dbReference type="GO" id="GO:0009653">
    <property type="term" value="P:anatomical structure morphogenesis"/>
    <property type="evidence" value="ECO:0007669"/>
    <property type="project" value="UniProtKB-ARBA"/>
</dbReference>
<evidence type="ECO:0000256" key="11">
    <source>
        <dbReference type="ARBA" id="ARBA00023180"/>
    </source>
</evidence>
<dbReference type="InterPro" id="IPR013320">
    <property type="entry name" value="ConA-like_dom_sf"/>
</dbReference>
<feature type="domain" description="EGF-like" evidence="16">
    <location>
        <begin position="1267"/>
        <end position="1303"/>
    </location>
</feature>
<dbReference type="InterPro" id="IPR020894">
    <property type="entry name" value="Cadherin_CS"/>
</dbReference>
<dbReference type="CDD" id="cd11304">
    <property type="entry name" value="Cadherin_repeat"/>
    <property type="match status" value="9"/>
</dbReference>
<dbReference type="SMART" id="SM00179">
    <property type="entry name" value="EGF_CA"/>
    <property type="match status" value="3"/>
</dbReference>
<accession>A0A915J6K7</accession>
<dbReference type="PANTHER" id="PTHR24026:SF126">
    <property type="entry name" value="PROTOCADHERIN FAT 4"/>
    <property type="match status" value="1"/>
</dbReference>
<feature type="domain" description="Cadherin" evidence="17">
    <location>
        <begin position="176"/>
        <end position="277"/>
    </location>
</feature>
<feature type="domain" description="Cadherin" evidence="17">
    <location>
        <begin position="882"/>
        <end position="983"/>
    </location>
</feature>
<dbReference type="CDD" id="cd00110">
    <property type="entry name" value="LamG"/>
    <property type="match status" value="2"/>
</dbReference>
<dbReference type="PROSITE" id="PS00010">
    <property type="entry name" value="ASX_HYDROXYL"/>
    <property type="match status" value="2"/>
</dbReference>
<keyword evidence="10 13" id="KW-1015">Disulfide bond</keyword>
<dbReference type="Gene3D" id="2.10.25.10">
    <property type="entry name" value="Laminin"/>
    <property type="match status" value="4"/>
</dbReference>
<dbReference type="FunFam" id="2.60.40.60:FF:000024">
    <property type="entry name" value="FAT atypical cadherin 3"/>
    <property type="match status" value="1"/>
</dbReference>
<comment type="subcellular location">
    <subcellularLocation>
        <location evidence="1">Membrane</location>
        <topology evidence="1">Single-pass membrane protein</topology>
    </subcellularLocation>
</comment>
<dbReference type="PROSITE" id="PS01187">
    <property type="entry name" value="EGF_CA"/>
    <property type="match status" value="1"/>
</dbReference>
<evidence type="ECO:0000259" key="17">
    <source>
        <dbReference type="PROSITE" id="PS50268"/>
    </source>
</evidence>
<feature type="domain" description="EGF-like" evidence="16">
    <location>
        <begin position="1227"/>
        <end position="1265"/>
    </location>
</feature>
<keyword evidence="7" id="KW-0130">Cell adhesion</keyword>
<feature type="domain" description="Laminin G" evidence="15">
    <location>
        <begin position="1512"/>
        <end position="1685"/>
    </location>
</feature>
<evidence type="ECO:0000313" key="18">
    <source>
        <dbReference type="Proteomes" id="UP000887565"/>
    </source>
</evidence>
<dbReference type="InterPro" id="IPR000152">
    <property type="entry name" value="EGF-type_Asp/Asn_hydroxyl_site"/>
</dbReference>
<dbReference type="PROSITE" id="PS50026">
    <property type="entry name" value="EGF_3"/>
    <property type="match status" value="3"/>
</dbReference>
<evidence type="ECO:0000256" key="6">
    <source>
        <dbReference type="ARBA" id="ARBA00022837"/>
    </source>
</evidence>
<dbReference type="Pfam" id="PF07645">
    <property type="entry name" value="EGF_CA"/>
    <property type="match status" value="1"/>
</dbReference>
<dbReference type="GO" id="GO:0005886">
    <property type="term" value="C:plasma membrane"/>
    <property type="evidence" value="ECO:0007669"/>
    <property type="project" value="UniProtKB-SubCell"/>
</dbReference>
<dbReference type="SUPFAM" id="SSF57196">
    <property type="entry name" value="EGF/Laminin"/>
    <property type="match status" value="2"/>
</dbReference>
<feature type="domain" description="Cadherin" evidence="17">
    <location>
        <begin position="588"/>
        <end position="689"/>
    </location>
</feature>
<dbReference type="PROSITE" id="PS00232">
    <property type="entry name" value="CADHERIN_1"/>
    <property type="match status" value="3"/>
</dbReference>
<dbReference type="InterPro" id="IPR049883">
    <property type="entry name" value="NOTCH1_EGF-like"/>
</dbReference>
<feature type="domain" description="Cadherin" evidence="17">
    <location>
        <begin position="71"/>
        <end position="176"/>
    </location>
</feature>